<dbReference type="SMART" id="SM01043">
    <property type="entry name" value="BTAD"/>
    <property type="match status" value="1"/>
</dbReference>
<dbReference type="Pfam" id="PF00486">
    <property type="entry name" value="Trans_reg_C"/>
    <property type="match status" value="1"/>
</dbReference>
<dbReference type="InterPro" id="IPR051677">
    <property type="entry name" value="AfsR-DnrI-RedD_regulator"/>
</dbReference>
<dbReference type="Gene3D" id="1.10.10.10">
    <property type="entry name" value="Winged helix-like DNA-binding domain superfamily/Winged helix DNA-binding domain"/>
    <property type="match status" value="1"/>
</dbReference>
<accession>A0A3E2TN87</accession>
<proteinExistence type="inferred from homology"/>
<name>A0A3E2TN87_9FIRM</name>
<dbReference type="SUPFAM" id="SSF55073">
    <property type="entry name" value="Nucleotide cyclase"/>
    <property type="match status" value="1"/>
</dbReference>
<evidence type="ECO:0000256" key="2">
    <source>
        <dbReference type="ARBA" id="ARBA00023125"/>
    </source>
</evidence>
<dbReference type="InterPro" id="IPR005158">
    <property type="entry name" value="BTAD"/>
</dbReference>
<keyword evidence="2" id="KW-0238">DNA-binding</keyword>
<sequence>MKDNLPILEVKALGGFSMRYGEKTISIGSGKSTKAVKLLQILVCSEGRTVSRERLLDMLYGNEDITDAANNLRVTTFRLKKMLVTAGLPQYDYIQIKSGMYSFAAPMEVVLDADRFVSLCDQADETENAEEKIDLLKKACQLYGGDYLPDFICDGVVLAKNSNYKEKYTNALNTLCELLMDRGEYETAIEVCEPACRMYPFDEWQAIQIDCLMRMKKYDEDLKEYENTAKMFVDELGVYPSERMMKLFEQMNGRMNFKTQSLPEMEKRLKETDKGSGAYFCSLPGFRDTYRLLARIVERNGQSVYLMLCSITNGKGQPMKNEERLDMMGKELQDTLAHCLRRGDSYTRYSKSQYLLLLVGTNRENCSLIFERIQKYFSREHKTWSKYLEYAVSSVADSGFNSEDNENKWKWGKTWDK</sequence>
<dbReference type="InterPro" id="IPR011990">
    <property type="entry name" value="TPR-like_helical_dom_sf"/>
</dbReference>
<dbReference type="Proteomes" id="UP000260773">
    <property type="component" value="Unassembled WGS sequence"/>
</dbReference>
<gene>
    <name evidence="4" type="ORF">DW070_08575</name>
</gene>
<comment type="caution">
    <text evidence="4">The sequence shown here is derived from an EMBL/GenBank/DDBJ whole genome shotgun (WGS) entry which is preliminary data.</text>
</comment>
<evidence type="ECO:0000259" key="3">
    <source>
        <dbReference type="SMART" id="SM01043"/>
    </source>
</evidence>
<dbReference type="GO" id="GO:0006355">
    <property type="term" value="P:regulation of DNA-templated transcription"/>
    <property type="evidence" value="ECO:0007669"/>
    <property type="project" value="InterPro"/>
</dbReference>
<reference evidence="4 5" key="1">
    <citation type="submission" date="2018-08" db="EMBL/GenBank/DDBJ databases">
        <title>A genome reference for cultivated species of the human gut microbiota.</title>
        <authorList>
            <person name="Zou Y."/>
            <person name="Xue W."/>
            <person name="Luo G."/>
        </authorList>
    </citation>
    <scope>NUCLEOTIDE SEQUENCE [LARGE SCALE GENOMIC DNA]</scope>
    <source>
        <strain evidence="4 5">AF45-17</strain>
    </source>
</reference>
<dbReference type="AlphaFoldDB" id="A0A3E2TN87"/>
<dbReference type="Gene3D" id="3.30.70.270">
    <property type="match status" value="1"/>
</dbReference>
<evidence type="ECO:0000313" key="5">
    <source>
        <dbReference type="Proteomes" id="UP000260773"/>
    </source>
</evidence>
<dbReference type="InterPro" id="IPR016032">
    <property type="entry name" value="Sig_transdc_resp-reg_C-effctor"/>
</dbReference>
<dbReference type="EMBL" id="QVEP01000017">
    <property type="protein sequence ID" value="RGB79861.1"/>
    <property type="molecule type" value="Genomic_DNA"/>
</dbReference>
<dbReference type="SUPFAM" id="SSF46894">
    <property type="entry name" value="C-terminal effector domain of the bipartite response regulators"/>
    <property type="match status" value="1"/>
</dbReference>
<organism evidence="4 5">
    <name type="scientific">Coprococcus catus</name>
    <dbReference type="NCBI Taxonomy" id="116085"/>
    <lineage>
        <taxon>Bacteria</taxon>
        <taxon>Bacillati</taxon>
        <taxon>Bacillota</taxon>
        <taxon>Clostridia</taxon>
        <taxon>Lachnospirales</taxon>
        <taxon>Lachnospiraceae</taxon>
        <taxon>Coprococcus</taxon>
    </lineage>
</organism>
<comment type="similarity">
    <text evidence="1">Belongs to the AfsR/DnrI/RedD regulatory family.</text>
</comment>
<dbReference type="GO" id="GO:0000160">
    <property type="term" value="P:phosphorelay signal transduction system"/>
    <property type="evidence" value="ECO:0007669"/>
    <property type="project" value="InterPro"/>
</dbReference>
<dbReference type="Pfam" id="PF03704">
    <property type="entry name" value="BTAD"/>
    <property type="match status" value="1"/>
</dbReference>
<evidence type="ECO:0000313" key="4">
    <source>
        <dbReference type="EMBL" id="RGB79861.1"/>
    </source>
</evidence>
<dbReference type="InterPro" id="IPR043128">
    <property type="entry name" value="Rev_trsase/Diguanyl_cyclase"/>
</dbReference>
<dbReference type="InterPro" id="IPR036388">
    <property type="entry name" value="WH-like_DNA-bd_sf"/>
</dbReference>
<feature type="domain" description="Bacterial transcriptional activator" evidence="3">
    <location>
        <begin position="111"/>
        <end position="252"/>
    </location>
</feature>
<dbReference type="InterPro" id="IPR029787">
    <property type="entry name" value="Nucleotide_cyclase"/>
</dbReference>
<dbReference type="Gene3D" id="1.25.40.10">
    <property type="entry name" value="Tetratricopeptide repeat domain"/>
    <property type="match status" value="1"/>
</dbReference>
<evidence type="ECO:0000256" key="1">
    <source>
        <dbReference type="ARBA" id="ARBA00005820"/>
    </source>
</evidence>
<dbReference type="PANTHER" id="PTHR35807:SF2">
    <property type="entry name" value="TRANSCRIPTIONAL ACTIVATOR DOMAIN"/>
    <property type="match status" value="1"/>
</dbReference>
<protein>
    <submittedName>
        <fullName evidence="4">Transcriptional regulator</fullName>
    </submittedName>
</protein>
<dbReference type="InterPro" id="IPR001867">
    <property type="entry name" value="OmpR/PhoB-type_DNA-bd"/>
</dbReference>
<dbReference type="PANTHER" id="PTHR35807">
    <property type="entry name" value="TRANSCRIPTIONAL REGULATOR REDD-RELATED"/>
    <property type="match status" value="1"/>
</dbReference>
<dbReference type="GO" id="GO:0003677">
    <property type="term" value="F:DNA binding"/>
    <property type="evidence" value="ECO:0007669"/>
    <property type="project" value="UniProtKB-KW"/>
</dbReference>
<dbReference type="SUPFAM" id="SSF48452">
    <property type="entry name" value="TPR-like"/>
    <property type="match status" value="1"/>
</dbReference>